<proteinExistence type="predicted"/>
<dbReference type="AlphaFoldDB" id="A0AAV3RFV5"/>
<accession>A0AAV3RFV5</accession>
<dbReference type="Proteomes" id="UP001454036">
    <property type="component" value="Unassembled WGS sequence"/>
</dbReference>
<organism evidence="2 3">
    <name type="scientific">Lithospermum erythrorhizon</name>
    <name type="common">Purple gromwell</name>
    <name type="synonym">Lithospermum officinale var. erythrorhizon</name>
    <dbReference type="NCBI Taxonomy" id="34254"/>
    <lineage>
        <taxon>Eukaryota</taxon>
        <taxon>Viridiplantae</taxon>
        <taxon>Streptophyta</taxon>
        <taxon>Embryophyta</taxon>
        <taxon>Tracheophyta</taxon>
        <taxon>Spermatophyta</taxon>
        <taxon>Magnoliopsida</taxon>
        <taxon>eudicotyledons</taxon>
        <taxon>Gunneridae</taxon>
        <taxon>Pentapetalae</taxon>
        <taxon>asterids</taxon>
        <taxon>lamiids</taxon>
        <taxon>Boraginales</taxon>
        <taxon>Boraginaceae</taxon>
        <taxon>Boraginoideae</taxon>
        <taxon>Lithospermeae</taxon>
        <taxon>Lithospermum</taxon>
    </lineage>
</organism>
<comment type="caution">
    <text evidence="2">The sequence shown here is derived from an EMBL/GenBank/DDBJ whole genome shotgun (WGS) entry which is preliminary data.</text>
</comment>
<dbReference type="EMBL" id="BAABME010043153">
    <property type="protein sequence ID" value="GAA0175274.1"/>
    <property type="molecule type" value="Genomic_DNA"/>
</dbReference>
<reference evidence="2 3" key="1">
    <citation type="submission" date="2024-01" db="EMBL/GenBank/DDBJ databases">
        <title>The complete chloroplast genome sequence of Lithospermum erythrorhizon: insights into the phylogenetic relationship among Boraginaceae species and the maternal lineages of purple gromwells.</title>
        <authorList>
            <person name="Okada T."/>
            <person name="Watanabe K."/>
        </authorList>
    </citation>
    <scope>NUCLEOTIDE SEQUENCE [LARGE SCALE GENOMIC DNA]</scope>
</reference>
<keyword evidence="3" id="KW-1185">Reference proteome</keyword>
<protein>
    <submittedName>
        <fullName evidence="2">Uncharacterized protein</fullName>
    </submittedName>
</protein>
<feature type="region of interest" description="Disordered" evidence="1">
    <location>
        <begin position="1"/>
        <end position="55"/>
    </location>
</feature>
<feature type="compositionally biased region" description="Low complexity" evidence="1">
    <location>
        <begin position="125"/>
        <end position="140"/>
    </location>
</feature>
<gene>
    <name evidence="2" type="ORF">LIER_43996</name>
</gene>
<feature type="compositionally biased region" description="Polar residues" evidence="1">
    <location>
        <begin position="144"/>
        <end position="155"/>
    </location>
</feature>
<feature type="region of interest" description="Disordered" evidence="1">
    <location>
        <begin position="125"/>
        <end position="180"/>
    </location>
</feature>
<evidence type="ECO:0000256" key="1">
    <source>
        <dbReference type="SAM" id="MobiDB-lite"/>
    </source>
</evidence>
<feature type="compositionally biased region" description="Polar residues" evidence="1">
    <location>
        <begin position="166"/>
        <end position="180"/>
    </location>
</feature>
<evidence type="ECO:0000313" key="2">
    <source>
        <dbReference type="EMBL" id="GAA0175274.1"/>
    </source>
</evidence>
<name>A0AAV3RFV5_LITER</name>
<evidence type="ECO:0000313" key="3">
    <source>
        <dbReference type="Proteomes" id="UP001454036"/>
    </source>
</evidence>
<sequence length="323" mass="33651">MAGDGGANRPPGLAGGLPHPPEPGVQAAAPSSPKCLGFSEAPPPSAGLTLPSAQTNPVLPQKTLRLHNAAKPSAQDPTCANPQLILVPQATAQANHSATFLAPQAPTAQAPAIASVVNPPPVLAPQANAPAANPLVPRAPTVRNPPSSHPSSNTQPAPPHIPTPEIVNSSTYTPAQTSHAASAIVEKPLQLSMQNQSGRPVQPLVQPVQPAQPAMHQPVPPMQEPVQPALSDAQPVQPLVHLVQPAQMTLQPLVHQPINQLMHQQAHQPMIQTVQQPSNLPKAQPTLAQPIQPDQNTNHLHLPVQQAHHPVQPNVNLCPLSSP</sequence>